<proteinExistence type="predicted"/>
<gene>
    <name evidence="1" type="ORF">A2801_02900</name>
</gene>
<evidence type="ECO:0000313" key="1">
    <source>
        <dbReference type="EMBL" id="OGM28884.1"/>
    </source>
</evidence>
<name>A0A1F7YNI3_9BACT</name>
<accession>A0A1F7YNI3</accession>
<protein>
    <submittedName>
        <fullName evidence="1">Uncharacterized protein</fullName>
    </submittedName>
</protein>
<dbReference type="AlphaFoldDB" id="A0A1F7YNI3"/>
<comment type="caution">
    <text evidence="1">The sequence shown here is derived from an EMBL/GenBank/DDBJ whole genome shotgun (WGS) entry which is preliminary data.</text>
</comment>
<sequence length="151" mass="17505">MKAYDELVGLMRKHRHLSDGEMLFGRVWQGKGCIQSQMISLSQFAALLDCGIYIDWLSTLPGLARLYSYFDQKKTMSFLFKGTRFHGNFDSAWRFLDYRRDRITGCQGIWIPATFALCIYNAYISEHLEVISIPQVGRHALNKYQPRRVAA</sequence>
<dbReference type="Proteomes" id="UP000177263">
    <property type="component" value="Unassembled WGS sequence"/>
</dbReference>
<dbReference type="STRING" id="1802500.A2801_02900"/>
<reference evidence="1 2" key="1">
    <citation type="journal article" date="2016" name="Nat. Commun.">
        <title>Thousands of microbial genomes shed light on interconnected biogeochemical processes in an aquifer system.</title>
        <authorList>
            <person name="Anantharaman K."/>
            <person name="Brown C.T."/>
            <person name="Hug L.A."/>
            <person name="Sharon I."/>
            <person name="Castelle C.J."/>
            <person name="Probst A.J."/>
            <person name="Thomas B.C."/>
            <person name="Singh A."/>
            <person name="Wilkins M.J."/>
            <person name="Karaoz U."/>
            <person name="Brodie E.L."/>
            <person name="Williams K.H."/>
            <person name="Hubbard S.S."/>
            <person name="Banfield J.F."/>
        </authorList>
    </citation>
    <scope>NUCLEOTIDE SEQUENCE [LARGE SCALE GENOMIC DNA]</scope>
</reference>
<evidence type="ECO:0000313" key="2">
    <source>
        <dbReference type="Proteomes" id="UP000177263"/>
    </source>
</evidence>
<organism evidence="1 2">
    <name type="scientific">Candidatus Woesebacteria bacterium RIFCSPHIGHO2_01_FULL_41_10</name>
    <dbReference type="NCBI Taxonomy" id="1802500"/>
    <lineage>
        <taxon>Bacteria</taxon>
        <taxon>Candidatus Woeseibacteriota</taxon>
    </lineage>
</organism>
<dbReference type="EMBL" id="MGGM01000023">
    <property type="protein sequence ID" value="OGM28884.1"/>
    <property type="molecule type" value="Genomic_DNA"/>
</dbReference>